<reference evidence="2" key="2">
    <citation type="submission" date="2022-01" db="EMBL/GenBank/DDBJ databases">
        <authorList>
            <person name="Hirooka S."/>
            <person name="Miyagishima S.Y."/>
        </authorList>
    </citation>
    <scope>NUCLEOTIDE SEQUENCE</scope>
    <source>
        <strain evidence="2">NBRC 102759</strain>
    </source>
</reference>
<gene>
    <name evidence="2" type="ORF">GpartN1_g2397.t1</name>
</gene>
<comment type="caution">
    <text evidence="2">The sequence shown here is derived from an EMBL/GenBank/DDBJ whole genome shotgun (WGS) entry which is preliminary data.</text>
</comment>
<proteinExistence type="predicted"/>
<sequence>MDAWNLCSSSFALRTAFLNSSYITQPIGDKSHEILCKLENIQRKKLEDIRNAPASLPLGVKSETGNVMEHSNPTTTTETSIHHSQLGNNGQMALIDDDAMIEEEEEETMIASPISSWME</sequence>
<organism evidence="2 3">
    <name type="scientific">Galdieria partita</name>
    <dbReference type="NCBI Taxonomy" id="83374"/>
    <lineage>
        <taxon>Eukaryota</taxon>
        <taxon>Rhodophyta</taxon>
        <taxon>Bangiophyceae</taxon>
        <taxon>Galdieriales</taxon>
        <taxon>Galdieriaceae</taxon>
        <taxon>Galdieria</taxon>
    </lineage>
</organism>
<evidence type="ECO:0000256" key="1">
    <source>
        <dbReference type="SAM" id="MobiDB-lite"/>
    </source>
</evidence>
<reference evidence="2" key="1">
    <citation type="journal article" date="2022" name="Proc. Natl. Acad. Sci. U.S.A.">
        <title>Life cycle and functional genomics of the unicellular red alga Galdieria for elucidating algal and plant evolution and industrial use.</title>
        <authorList>
            <person name="Hirooka S."/>
            <person name="Itabashi T."/>
            <person name="Ichinose T.M."/>
            <person name="Onuma R."/>
            <person name="Fujiwara T."/>
            <person name="Yamashita S."/>
            <person name="Jong L.W."/>
            <person name="Tomita R."/>
            <person name="Iwane A.H."/>
            <person name="Miyagishima S.Y."/>
        </authorList>
    </citation>
    <scope>NUCLEOTIDE SEQUENCE</scope>
    <source>
        <strain evidence="2">NBRC 102759</strain>
    </source>
</reference>
<dbReference type="EMBL" id="BQMJ01000017">
    <property type="protein sequence ID" value="GJQ10606.1"/>
    <property type="molecule type" value="Genomic_DNA"/>
</dbReference>
<protein>
    <submittedName>
        <fullName evidence="2">Uncharacterized protein</fullName>
    </submittedName>
</protein>
<feature type="region of interest" description="Disordered" evidence="1">
    <location>
        <begin position="56"/>
        <end position="89"/>
    </location>
</feature>
<dbReference type="Proteomes" id="UP001061958">
    <property type="component" value="Unassembled WGS sequence"/>
</dbReference>
<evidence type="ECO:0000313" key="3">
    <source>
        <dbReference type="Proteomes" id="UP001061958"/>
    </source>
</evidence>
<keyword evidence="3" id="KW-1185">Reference proteome</keyword>
<feature type="compositionally biased region" description="Polar residues" evidence="1">
    <location>
        <begin position="63"/>
        <end position="89"/>
    </location>
</feature>
<accession>A0A9C7PVC3</accession>
<evidence type="ECO:0000313" key="2">
    <source>
        <dbReference type="EMBL" id="GJQ10606.1"/>
    </source>
</evidence>
<dbReference type="AlphaFoldDB" id="A0A9C7PVC3"/>
<name>A0A9C7PVC3_9RHOD</name>